<evidence type="ECO:0000313" key="2">
    <source>
        <dbReference type="EMBL" id="KAK7828893.1"/>
    </source>
</evidence>
<name>A0AAW0JQN4_QUESU</name>
<evidence type="ECO:0000259" key="1">
    <source>
        <dbReference type="Pfam" id="PF13968"/>
    </source>
</evidence>
<comment type="caution">
    <text evidence="2">The sequence shown here is derived from an EMBL/GenBank/DDBJ whole genome shotgun (WGS) entry which is preliminary data.</text>
</comment>
<dbReference type="InterPro" id="IPR025315">
    <property type="entry name" value="DUF4220"/>
</dbReference>
<dbReference type="Pfam" id="PF13968">
    <property type="entry name" value="DUF4220"/>
    <property type="match status" value="1"/>
</dbReference>
<feature type="domain" description="DUF4220" evidence="1">
    <location>
        <begin position="62"/>
        <end position="207"/>
    </location>
</feature>
<accession>A0AAW0JQN4</accession>
<dbReference type="PANTHER" id="PTHR31325">
    <property type="entry name" value="OS01G0798800 PROTEIN-RELATED"/>
    <property type="match status" value="1"/>
</dbReference>
<dbReference type="EMBL" id="PKMF04000492">
    <property type="protein sequence ID" value="KAK7828893.1"/>
    <property type="molecule type" value="Genomic_DNA"/>
</dbReference>
<reference evidence="2 3" key="1">
    <citation type="journal article" date="2018" name="Sci. Data">
        <title>The draft genome sequence of cork oak.</title>
        <authorList>
            <person name="Ramos A.M."/>
            <person name="Usie A."/>
            <person name="Barbosa P."/>
            <person name="Barros P.M."/>
            <person name="Capote T."/>
            <person name="Chaves I."/>
            <person name="Simoes F."/>
            <person name="Abreu I."/>
            <person name="Carrasquinho I."/>
            <person name="Faro C."/>
            <person name="Guimaraes J.B."/>
            <person name="Mendonca D."/>
            <person name="Nobrega F."/>
            <person name="Rodrigues L."/>
            <person name="Saibo N.J.M."/>
            <person name="Varela M.C."/>
            <person name="Egas C."/>
            <person name="Matos J."/>
            <person name="Miguel C.M."/>
            <person name="Oliveira M.M."/>
            <person name="Ricardo C.P."/>
            <person name="Goncalves S."/>
        </authorList>
    </citation>
    <scope>NUCLEOTIDE SEQUENCE [LARGE SCALE GENOMIC DNA]</scope>
    <source>
        <strain evidence="3">cv. HL8</strain>
    </source>
</reference>
<sequence>MADRVATVAQSVILSHLGDTTESIGKDGSLIDDIRLTISWAPFLLLHMGVALIPLQCIPWKITSFGTIKHGERTWVLRSASNGRFRESMLTLPDTGPNYSKFMQEYTLKQFEGFHVLADEVIVAQVVNLYSVENAPIRDATELVTAYDLIYIFKRLFVDLIRGFDDRDNSQSLFKKISWNKAFKVIEMELGFMYNMLYNKATVIHSAQ</sequence>
<dbReference type="AlphaFoldDB" id="A0AAW0JQN4"/>
<organism evidence="2 3">
    <name type="scientific">Quercus suber</name>
    <name type="common">Cork oak</name>
    <dbReference type="NCBI Taxonomy" id="58331"/>
    <lineage>
        <taxon>Eukaryota</taxon>
        <taxon>Viridiplantae</taxon>
        <taxon>Streptophyta</taxon>
        <taxon>Embryophyta</taxon>
        <taxon>Tracheophyta</taxon>
        <taxon>Spermatophyta</taxon>
        <taxon>Magnoliopsida</taxon>
        <taxon>eudicotyledons</taxon>
        <taxon>Gunneridae</taxon>
        <taxon>Pentapetalae</taxon>
        <taxon>rosids</taxon>
        <taxon>fabids</taxon>
        <taxon>Fagales</taxon>
        <taxon>Fagaceae</taxon>
        <taxon>Quercus</taxon>
    </lineage>
</organism>
<proteinExistence type="predicted"/>
<gene>
    <name evidence="2" type="ORF">CFP56_029856</name>
</gene>
<evidence type="ECO:0000313" key="3">
    <source>
        <dbReference type="Proteomes" id="UP000237347"/>
    </source>
</evidence>
<keyword evidence="3" id="KW-1185">Reference proteome</keyword>
<dbReference type="Gramene" id="rna-CFP56_52985">
    <property type="protein sequence ID" value="cds-POE85025.1"/>
    <property type="gene ID" value="gene-CFP56_52985"/>
</dbReference>
<protein>
    <recommendedName>
        <fullName evidence="1">DUF4220 domain-containing protein</fullName>
    </recommendedName>
</protein>
<dbReference type="Proteomes" id="UP000237347">
    <property type="component" value="Unassembled WGS sequence"/>
</dbReference>